<evidence type="ECO:0000256" key="10">
    <source>
        <dbReference type="ARBA" id="ARBA00023242"/>
    </source>
</evidence>
<evidence type="ECO:0000256" key="5">
    <source>
        <dbReference type="ARBA" id="ARBA00022670"/>
    </source>
</evidence>
<dbReference type="SUPFAM" id="SSF143791">
    <property type="entry name" value="DUSP-like"/>
    <property type="match status" value="2"/>
</dbReference>
<comment type="catalytic activity">
    <reaction evidence="1">
        <text>Thiol-dependent hydrolysis of ester, thioester, amide, peptide and isopeptide bonds formed by the C-terminal Gly of ubiquitin (a 76-residue protein attached to proteins as an intracellular targeting signal).</text>
        <dbReference type="EC" id="3.4.19.12"/>
    </reaction>
</comment>
<dbReference type="SUPFAM" id="SSF54236">
    <property type="entry name" value="Ubiquitin-like"/>
    <property type="match status" value="1"/>
</dbReference>
<dbReference type="SUPFAM" id="SSF54001">
    <property type="entry name" value="Cysteine proteinases"/>
    <property type="match status" value="1"/>
</dbReference>
<evidence type="ECO:0000313" key="14">
    <source>
        <dbReference type="Proteomes" id="UP000694920"/>
    </source>
</evidence>
<feature type="region of interest" description="Disordered" evidence="11">
    <location>
        <begin position="1023"/>
        <end position="1057"/>
    </location>
</feature>
<dbReference type="InterPro" id="IPR038765">
    <property type="entry name" value="Papain-like_cys_pep_sf"/>
</dbReference>
<dbReference type="InterPro" id="IPR006615">
    <property type="entry name" value="Pept_C19_DUSP"/>
</dbReference>
<dbReference type="PROSITE" id="PS00973">
    <property type="entry name" value="USP_2"/>
    <property type="match status" value="1"/>
</dbReference>
<feature type="domain" description="DUSP" evidence="13">
    <location>
        <begin position="867"/>
        <end position="978"/>
    </location>
</feature>
<keyword evidence="7" id="KW-0833">Ubl conjugation pathway</keyword>
<dbReference type="GO" id="GO:0005634">
    <property type="term" value="C:nucleus"/>
    <property type="evidence" value="ECO:0007669"/>
    <property type="project" value="UniProtKB-SubCell"/>
</dbReference>
<dbReference type="EC" id="3.4.19.12" evidence="4"/>
<keyword evidence="10" id="KW-0539">Nucleus</keyword>
<comment type="similarity">
    <text evidence="3">Belongs to the peptidase C19 family.</text>
</comment>
<dbReference type="Gene3D" id="3.30.2230.10">
    <property type="entry name" value="DUSP-like"/>
    <property type="match status" value="1"/>
</dbReference>
<feature type="compositionally biased region" description="Basic and acidic residues" evidence="11">
    <location>
        <begin position="1023"/>
        <end position="1037"/>
    </location>
</feature>
<dbReference type="GO" id="GO:0006508">
    <property type="term" value="P:proteolysis"/>
    <property type="evidence" value="ECO:0007669"/>
    <property type="project" value="UniProtKB-KW"/>
</dbReference>
<evidence type="ECO:0000259" key="13">
    <source>
        <dbReference type="PROSITE" id="PS51283"/>
    </source>
</evidence>
<dbReference type="GO" id="GO:0016579">
    <property type="term" value="P:protein deubiquitination"/>
    <property type="evidence" value="ECO:0007669"/>
    <property type="project" value="InterPro"/>
</dbReference>
<dbReference type="GeneID" id="107272291"/>
<dbReference type="GO" id="GO:0004843">
    <property type="term" value="F:cysteine-type deubiquitinase activity"/>
    <property type="evidence" value="ECO:0007669"/>
    <property type="project" value="UniProtKB-EC"/>
</dbReference>
<protein>
    <recommendedName>
        <fullName evidence="4">ubiquitinyl hydrolase 1</fullName>
        <ecNumber evidence="4">3.4.19.12</ecNumber>
    </recommendedName>
</protein>
<dbReference type="InterPro" id="IPR028889">
    <property type="entry name" value="USP"/>
</dbReference>
<evidence type="ECO:0000256" key="4">
    <source>
        <dbReference type="ARBA" id="ARBA00012759"/>
    </source>
</evidence>
<keyword evidence="8 15" id="KW-0378">Hydrolase</keyword>
<dbReference type="InterPro" id="IPR033841">
    <property type="entry name" value="Pep_USP48"/>
</dbReference>
<dbReference type="PROSITE" id="PS51283">
    <property type="entry name" value="DUSP"/>
    <property type="match status" value="1"/>
</dbReference>
<keyword evidence="14" id="KW-1185">Reference proteome</keyword>
<dbReference type="InterPro" id="IPR044743">
    <property type="entry name" value="Ubl_USP48"/>
</dbReference>
<dbReference type="InterPro" id="IPR035927">
    <property type="entry name" value="DUSP-like_sf"/>
</dbReference>
<evidence type="ECO:0000256" key="6">
    <source>
        <dbReference type="ARBA" id="ARBA00022737"/>
    </source>
</evidence>
<evidence type="ECO:0000256" key="7">
    <source>
        <dbReference type="ARBA" id="ARBA00022786"/>
    </source>
</evidence>
<keyword evidence="6" id="KW-0677">Repeat</keyword>
<dbReference type="KEGG" id="ccin:107272291"/>
<feature type="region of interest" description="Disordered" evidence="11">
    <location>
        <begin position="411"/>
        <end position="442"/>
    </location>
</feature>
<organism evidence="14 16">
    <name type="scientific">Cephus cinctus</name>
    <name type="common">Wheat stem sawfly</name>
    <dbReference type="NCBI Taxonomy" id="211228"/>
    <lineage>
        <taxon>Eukaryota</taxon>
        <taxon>Metazoa</taxon>
        <taxon>Ecdysozoa</taxon>
        <taxon>Arthropoda</taxon>
        <taxon>Hexapoda</taxon>
        <taxon>Insecta</taxon>
        <taxon>Pterygota</taxon>
        <taxon>Neoptera</taxon>
        <taxon>Endopterygota</taxon>
        <taxon>Hymenoptera</taxon>
        <taxon>Cephoidea</taxon>
        <taxon>Cephidae</taxon>
        <taxon>Cephus</taxon>
    </lineage>
</organism>
<dbReference type="Pfam" id="PF06337">
    <property type="entry name" value="DUSP"/>
    <property type="match status" value="1"/>
</dbReference>
<evidence type="ECO:0000259" key="12">
    <source>
        <dbReference type="PROSITE" id="PS50235"/>
    </source>
</evidence>
<dbReference type="GO" id="GO:0004197">
    <property type="term" value="F:cysteine-type endopeptidase activity"/>
    <property type="evidence" value="ECO:0007669"/>
    <property type="project" value="InterPro"/>
</dbReference>
<keyword evidence="9" id="KW-0788">Thiol protease</keyword>
<feature type="compositionally biased region" description="Basic residues" evidence="11">
    <location>
        <begin position="1046"/>
        <end position="1056"/>
    </location>
</feature>
<keyword evidence="5" id="KW-0645">Protease</keyword>
<dbReference type="Pfam" id="PF00443">
    <property type="entry name" value="UCH"/>
    <property type="match status" value="1"/>
</dbReference>
<reference evidence="15 16" key="1">
    <citation type="submission" date="2025-04" db="UniProtKB">
        <authorList>
            <consortium name="RefSeq"/>
        </authorList>
    </citation>
    <scope>IDENTIFICATION</scope>
</reference>
<feature type="compositionally biased region" description="Polar residues" evidence="11">
    <location>
        <begin position="503"/>
        <end position="513"/>
    </location>
</feature>
<accession>A0AAJ7CA71</accession>
<dbReference type="InterPro" id="IPR029071">
    <property type="entry name" value="Ubiquitin-like_domsf"/>
</dbReference>
<evidence type="ECO:0000256" key="11">
    <source>
        <dbReference type="SAM" id="MobiDB-lite"/>
    </source>
</evidence>
<dbReference type="GO" id="GO:0005829">
    <property type="term" value="C:cytosol"/>
    <property type="evidence" value="ECO:0007669"/>
    <property type="project" value="TreeGrafter"/>
</dbReference>
<dbReference type="CDD" id="cd01795">
    <property type="entry name" value="Ubl_USP48"/>
    <property type="match status" value="1"/>
</dbReference>
<dbReference type="PANTHER" id="PTHR24006:SF722">
    <property type="entry name" value="UBIQUITIN CARBOXYL-TERMINAL HYDROLASE 48"/>
    <property type="match status" value="1"/>
</dbReference>
<name>A0AAJ7CA71_CEPCN</name>
<dbReference type="InterPro" id="IPR018200">
    <property type="entry name" value="USP_CS"/>
</dbReference>
<evidence type="ECO:0000256" key="8">
    <source>
        <dbReference type="ARBA" id="ARBA00022801"/>
    </source>
</evidence>
<dbReference type="InterPro" id="IPR001394">
    <property type="entry name" value="Peptidase_C19_UCH"/>
</dbReference>
<dbReference type="RefSeq" id="XP_015604787.1">
    <property type="nucleotide sequence ID" value="XM_015749301.2"/>
</dbReference>
<dbReference type="PROSITE" id="PS50235">
    <property type="entry name" value="USP_3"/>
    <property type="match status" value="1"/>
</dbReference>
<feature type="region of interest" description="Disordered" evidence="11">
    <location>
        <begin position="480"/>
        <end position="513"/>
    </location>
</feature>
<evidence type="ECO:0000256" key="2">
    <source>
        <dbReference type="ARBA" id="ARBA00004123"/>
    </source>
</evidence>
<evidence type="ECO:0000256" key="9">
    <source>
        <dbReference type="ARBA" id="ARBA00022807"/>
    </source>
</evidence>
<evidence type="ECO:0000313" key="16">
    <source>
        <dbReference type="RefSeq" id="XP_015604788.1"/>
    </source>
</evidence>
<dbReference type="PROSITE" id="PS00972">
    <property type="entry name" value="USP_1"/>
    <property type="match status" value="1"/>
</dbReference>
<dbReference type="Proteomes" id="UP000694920">
    <property type="component" value="Unplaced"/>
</dbReference>
<dbReference type="RefSeq" id="XP_015604788.1">
    <property type="nucleotide sequence ID" value="XM_015749302.2"/>
</dbReference>
<feature type="compositionally biased region" description="Polar residues" evidence="11">
    <location>
        <begin position="480"/>
        <end position="492"/>
    </location>
</feature>
<evidence type="ECO:0000313" key="15">
    <source>
        <dbReference type="RefSeq" id="XP_015604787.1"/>
    </source>
</evidence>
<dbReference type="InterPro" id="IPR050164">
    <property type="entry name" value="Peptidase_C19"/>
</dbReference>
<sequence length="1148" mass="131230">MAPTKKTDMEKLAWAWVDSVEPEEIQRIHLETAYKIGLKNCKNCRRNCQNNPMCLSGLGEERYLKAPPVEAGSLQSVLCKLRDLKSYVGLKNLGATCYVNSLIQVWFHNEDLRRIIYKWKIHEDPEETERMAQAKSMAITYSPVTAIGQLQLLFALMQFGNKSSVDPINLAISLSLDTSIQQDAQEFSKLLLCHIEKKMERSPELKEELQRLTQGKYSYVNCCKTCGTEHLTSTTFYELDLLLVGTLREAIRSYLNVEQLAGQNQYHCTTCNDKKDATRFIRLDSLPDTLNIQLLRFIFNRDTGQKKKLNACITFPMELDMSEFIKCPPQTHVYNLMGILSHKGQSAHSGHFVANIRNSDGQWHELSDDKVDEVDLNQLEDGLHDFQKNTKRTRVPKGCISSTTAYMLVYRKQTANNTSKSKRSTIQKRESESPTSPPEKIIARDVFNEVNSPIMSHSTRSASPTESTCCQSSNVKDQYCRNSESPSMQGSPTEKKNAHKRTNLTSKEGQKSQTETMAALASKTHKSVITPPSPVAGPSGMQNIATTKYQTMNGSAQQHSLGANEFLEDIEFEKWRVNETVRDLVKQENVKHELVLLAEQQERQRIAEEENKKRQLVIDFYNIVENTPNHEEYQWLPTEWLHKWLNPSAGNSICPIDNTPIMCPHGFVDPLKVNKAKCVPPKAAELLFDVYRGGPRLDQNSLCTYCVRRRCKTIRFKIAIEQDQKSITELMRNYKEEKGGFVVGAESFKYWKRLATDKFNEYMQREIDEEIGKIFTEEPVEQHSASKDEVAEKEQEDTILNFNEDILCEHGLLKSPDATRKIVPLEVWSILKKYFPGCNEYIHSVMPCTICLERQKAAQKAKEGDKARAKQQKEELIDLYYGKNRIEILDCEDPTRKYYIVEKGFLDSWRNFIRFVENHPRPPPKSINNGILLCESHKGFVYQPSAYSDMYSIVTEDEWEKLKQSYELDHELIIRRINENLEVEPTTCAACMLARVEKERLESLTYERATIFIKCIDDYEGQKSDNDSENQPKRAKLETATATRPTRTRRKTKKSHELKVSSTITLRDLKLMTMQICGAGPFDQHLMLGEHELTDHSESLGSLGIYPGALLTLKIDTPIEGEGDAESDSANYDGITEKGFKGTELVTG</sequence>
<gene>
    <name evidence="15 16" type="primary">LOC107272291</name>
</gene>
<evidence type="ECO:0000256" key="1">
    <source>
        <dbReference type="ARBA" id="ARBA00000707"/>
    </source>
</evidence>
<dbReference type="PANTHER" id="PTHR24006">
    <property type="entry name" value="UBIQUITIN CARBOXYL-TERMINAL HYDROLASE"/>
    <property type="match status" value="1"/>
</dbReference>
<feature type="domain" description="USP" evidence="12">
    <location>
        <begin position="88"/>
        <end position="413"/>
    </location>
</feature>
<comment type="subcellular location">
    <subcellularLocation>
        <location evidence="2">Nucleus</location>
    </subcellularLocation>
</comment>
<evidence type="ECO:0000256" key="3">
    <source>
        <dbReference type="ARBA" id="ARBA00009085"/>
    </source>
</evidence>
<dbReference type="CDD" id="cd02668">
    <property type="entry name" value="Peptidase_C19L"/>
    <property type="match status" value="1"/>
</dbReference>
<dbReference type="AlphaFoldDB" id="A0AAJ7CA71"/>
<proteinExistence type="inferred from homology"/>
<dbReference type="Gene3D" id="3.90.70.10">
    <property type="entry name" value="Cysteine proteinases"/>
    <property type="match status" value="1"/>
</dbReference>